<dbReference type="GO" id="GO:0051537">
    <property type="term" value="F:2 iron, 2 sulfur cluster binding"/>
    <property type="evidence" value="ECO:0007669"/>
    <property type="project" value="InterPro"/>
</dbReference>
<organism evidence="2">
    <name type="scientific">marine metagenome</name>
    <dbReference type="NCBI Taxonomy" id="408172"/>
    <lineage>
        <taxon>unclassified sequences</taxon>
        <taxon>metagenomes</taxon>
        <taxon>ecological metagenomes</taxon>
    </lineage>
</organism>
<dbReference type="GO" id="GO:0005506">
    <property type="term" value="F:iron ion binding"/>
    <property type="evidence" value="ECO:0007669"/>
    <property type="project" value="InterPro"/>
</dbReference>
<dbReference type="SUPFAM" id="SSF54292">
    <property type="entry name" value="2Fe-2S ferredoxin-like"/>
    <property type="match status" value="1"/>
</dbReference>
<dbReference type="PANTHER" id="PTHR45444">
    <property type="entry name" value="XANTHINE DEHYDROGENASE"/>
    <property type="match status" value="1"/>
</dbReference>
<dbReference type="PANTHER" id="PTHR45444:SF3">
    <property type="entry name" value="XANTHINE DEHYDROGENASE"/>
    <property type="match status" value="1"/>
</dbReference>
<reference evidence="2" key="1">
    <citation type="submission" date="2018-05" db="EMBL/GenBank/DDBJ databases">
        <authorList>
            <person name="Lanie J.A."/>
            <person name="Ng W.-L."/>
            <person name="Kazmierczak K.M."/>
            <person name="Andrzejewski T.M."/>
            <person name="Davidsen T.M."/>
            <person name="Wayne K.J."/>
            <person name="Tettelin H."/>
            <person name="Glass J.I."/>
            <person name="Rusch D."/>
            <person name="Podicherti R."/>
            <person name="Tsui H.-C.T."/>
            <person name="Winkler M.E."/>
        </authorList>
    </citation>
    <scope>NUCLEOTIDE SEQUENCE</scope>
</reference>
<dbReference type="Pfam" id="PF00111">
    <property type="entry name" value="Fer2"/>
    <property type="match status" value="1"/>
</dbReference>
<evidence type="ECO:0000313" key="2">
    <source>
        <dbReference type="EMBL" id="SVB49298.1"/>
    </source>
</evidence>
<protein>
    <recommendedName>
        <fullName evidence="1">2Fe-2S ferredoxin-type domain-containing protein</fullName>
    </recommendedName>
</protein>
<dbReference type="PROSITE" id="PS51085">
    <property type="entry name" value="2FE2S_FER_2"/>
    <property type="match status" value="1"/>
</dbReference>
<dbReference type="InterPro" id="IPR036010">
    <property type="entry name" value="2Fe-2S_ferredoxin-like_sf"/>
</dbReference>
<dbReference type="GO" id="GO:0016491">
    <property type="term" value="F:oxidoreductase activity"/>
    <property type="evidence" value="ECO:0007669"/>
    <property type="project" value="InterPro"/>
</dbReference>
<accession>A0A382EF06</accession>
<evidence type="ECO:0000259" key="1">
    <source>
        <dbReference type="PROSITE" id="PS51085"/>
    </source>
</evidence>
<name>A0A382EF06_9ZZZZ</name>
<feature type="non-terminal residue" evidence="2">
    <location>
        <position position="98"/>
    </location>
</feature>
<dbReference type="InterPro" id="IPR001041">
    <property type="entry name" value="2Fe-2S_ferredoxin-type"/>
</dbReference>
<dbReference type="PROSITE" id="PS00197">
    <property type="entry name" value="2FE2S_FER_1"/>
    <property type="match status" value="1"/>
</dbReference>
<sequence length="98" mass="10533">MVKKLKIDINSETMDIVSSEQLTLLQYLRQNGLTGTKEGCASGDCGACTVLLCDKEAEAPFITVNSCITPLLQLTGKQVITVEGLTAGPRLHVVQQQL</sequence>
<feature type="domain" description="2Fe-2S ferredoxin-type" evidence="1">
    <location>
        <begin position="3"/>
        <end position="85"/>
    </location>
</feature>
<dbReference type="InterPro" id="IPR006058">
    <property type="entry name" value="2Fe2S_fd_BS"/>
</dbReference>
<proteinExistence type="predicted"/>
<dbReference type="AlphaFoldDB" id="A0A382EF06"/>
<dbReference type="Gene3D" id="3.10.20.30">
    <property type="match status" value="1"/>
</dbReference>
<gene>
    <name evidence="2" type="ORF">METZ01_LOCUS202152</name>
</gene>
<dbReference type="InterPro" id="IPR012675">
    <property type="entry name" value="Beta-grasp_dom_sf"/>
</dbReference>
<dbReference type="CDD" id="cd00207">
    <property type="entry name" value="fer2"/>
    <property type="match status" value="1"/>
</dbReference>
<dbReference type="InterPro" id="IPR016208">
    <property type="entry name" value="Ald_Oxase/xanthine_DH-like"/>
</dbReference>
<feature type="non-terminal residue" evidence="2">
    <location>
        <position position="1"/>
    </location>
</feature>
<dbReference type="EMBL" id="UINC01044191">
    <property type="protein sequence ID" value="SVB49298.1"/>
    <property type="molecule type" value="Genomic_DNA"/>
</dbReference>